<protein>
    <submittedName>
        <fullName evidence="5">Site-specific integrase</fullName>
    </submittedName>
</protein>
<dbReference type="InterPro" id="IPR011010">
    <property type="entry name" value="DNA_brk_join_enz"/>
</dbReference>
<feature type="region of interest" description="Disordered" evidence="3">
    <location>
        <begin position="1"/>
        <end position="20"/>
    </location>
</feature>
<feature type="domain" description="Tyr recombinase" evidence="4">
    <location>
        <begin position="210"/>
        <end position="395"/>
    </location>
</feature>
<organism evidence="5 6">
    <name type="scientific">Pengzhenrongella sicca</name>
    <dbReference type="NCBI Taxonomy" id="2819238"/>
    <lineage>
        <taxon>Bacteria</taxon>
        <taxon>Bacillati</taxon>
        <taxon>Actinomycetota</taxon>
        <taxon>Actinomycetes</taxon>
        <taxon>Micrococcales</taxon>
        <taxon>Pengzhenrongella</taxon>
    </lineage>
</organism>
<name>A0A8A4ZGN5_9MICO</name>
<dbReference type="GO" id="GO:0006310">
    <property type="term" value="P:DNA recombination"/>
    <property type="evidence" value="ECO:0007669"/>
    <property type="project" value="UniProtKB-KW"/>
</dbReference>
<evidence type="ECO:0000256" key="2">
    <source>
        <dbReference type="ARBA" id="ARBA00023172"/>
    </source>
</evidence>
<evidence type="ECO:0000313" key="5">
    <source>
        <dbReference type="EMBL" id="QTE30435.1"/>
    </source>
</evidence>
<dbReference type="Gene3D" id="1.10.443.10">
    <property type="entry name" value="Intergrase catalytic core"/>
    <property type="match status" value="1"/>
</dbReference>
<keyword evidence="2" id="KW-0233">DNA recombination</keyword>
<evidence type="ECO:0000256" key="1">
    <source>
        <dbReference type="ARBA" id="ARBA00023125"/>
    </source>
</evidence>
<dbReference type="Proteomes" id="UP000663937">
    <property type="component" value="Chromosome"/>
</dbReference>
<dbReference type="PANTHER" id="PTHR30349:SF84">
    <property type="entry name" value="PHAGE-RELATED INTEGRASE"/>
    <property type="match status" value="1"/>
</dbReference>
<reference evidence="5" key="1">
    <citation type="submission" date="2021-03" db="EMBL/GenBank/DDBJ databases">
        <title>Pengzhenrongella sicca gen. nov., sp. nov., a new member of suborder Micrococcineae isolated from High-Arctic tundra soil.</title>
        <authorList>
            <person name="Peng F."/>
        </authorList>
    </citation>
    <scope>NUCLEOTIDE SEQUENCE</scope>
    <source>
        <strain evidence="5">LRZ-2</strain>
    </source>
</reference>
<evidence type="ECO:0000259" key="4">
    <source>
        <dbReference type="PROSITE" id="PS51898"/>
    </source>
</evidence>
<dbReference type="AlphaFoldDB" id="A0A8A4ZGN5"/>
<gene>
    <name evidence="5" type="ORF">J4E96_05445</name>
</gene>
<dbReference type="PANTHER" id="PTHR30349">
    <property type="entry name" value="PHAGE INTEGRASE-RELATED"/>
    <property type="match status" value="1"/>
</dbReference>
<dbReference type="Gene3D" id="1.10.150.130">
    <property type="match status" value="1"/>
</dbReference>
<keyword evidence="6" id="KW-1185">Reference proteome</keyword>
<proteinExistence type="predicted"/>
<dbReference type="CDD" id="cd01189">
    <property type="entry name" value="INT_ICEBs1_C_like"/>
    <property type="match status" value="1"/>
</dbReference>
<dbReference type="InterPro" id="IPR013762">
    <property type="entry name" value="Integrase-like_cat_sf"/>
</dbReference>
<dbReference type="GO" id="GO:0003677">
    <property type="term" value="F:DNA binding"/>
    <property type="evidence" value="ECO:0007669"/>
    <property type="project" value="UniProtKB-KW"/>
</dbReference>
<sequence>MTTVGQVRVDGRWIEPPEGTKPTRWRARTKFRDLDGKLRDVERFDKTKAKAEAELKSALAVRVTPRASNVLRADMSVRDAGGIWLRSTARPEAKLAPRTVMLYRETWARYVEHGAIADLTLREANKVSILRGFLEGIADEHGSGSAKSTRSVVSLVLSMAVQDGVFDANAMREIKTPKANAPIARDGVRSAARAKRLAEQGFNAEDIRRDTTRALTRDERDQFLAFAATDKAAKRADVADLAQFMAGTGVRIAEALGQAWADIDLEAGTVRVRGTKTDASRRTLALPPWLVDVLTARRALGIESSGLVFPSTAVKRAGLPRDASAANRALRSLFDRAGFPWATPHSLRRTVASLIDDAGLSIALAANQLGHADPSMTARIYLGRKSDMSRAAAVL</sequence>
<keyword evidence="1" id="KW-0238">DNA-binding</keyword>
<dbReference type="RefSeq" id="WP_227424767.1">
    <property type="nucleotide sequence ID" value="NZ_CP071868.1"/>
</dbReference>
<dbReference type="InterPro" id="IPR010998">
    <property type="entry name" value="Integrase_recombinase_N"/>
</dbReference>
<dbReference type="EMBL" id="CP071868">
    <property type="protein sequence ID" value="QTE30435.1"/>
    <property type="molecule type" value="Genomic_DNA"/>
</dbReference>
<dbReference type="InterPro" id="IPR002104">
    <property type="entry name" value="Integrase_catalytic"/>
</dbReference>
<dbReference type="KEGG" id="psic:J4E96_05445"/>
<dbReference type="InterPro" id="IPR050090">
    <property type="entry name" value="Tyrosine_recombinase_XerCD"/>
</dbReference>
<dbReference type="SUPFAM" id="SSF56349">
    <property type="entry name" value="DNA breaking-rejoining enzymes"/>
    <property type="match status" value="1"/>
</dbReference>
<dbReference type="GO" id="GO:0015074">
    <property type="term" value="P:DNA integration"/>
    <property type="evidence" value="ECO:0007669"/>
    <property type="project" value="InterPro"/>
</dbReference>
<dbReference type="PROSITE" id="PS51898">
    <property type="entry name" value="TYR_RECOMBINASE"/>
    <property type="match status" value="1"/>
</dbReference>
<evidence type="ECO:0000256" key="3">
    <source>
        <dbReference type="SAM" id="MobiDB-lite"/>
    </source>
</evidence>
<accession>A0A8A4ZGN5</accession>
<dbReference type="Pfam" id="PF00589">
    <property type="entry name" value="Phage_integrase"/>
    <property type="match status" value="1"/>
</dbReference>
<evidence type="ECO:0000313" key="6">
    <source>
        <dbReference type="Proteomes" id="UP000663937"/>
    </source>
</evidence>